<dbReference type="Pfam" id="PF00239">
    <property type="entry name" value="Resolvase"/>
    <property type="match status" value="1"/>
</dbReference>
<comment type="caution">
    <text evidence="2">The sequence shown here is derived from an EMBL/GenBank/DDBJ whole genome shotgun (WGS) entry which is preliminary data.</text>
</comment>
<accession>A0A3M9MAJ3</accession>
<name>A0A3M9MAJ3_9BACT</name>
<feature type="domain" description="Resolvase/invertase-type recombinase catalytic" evidence="1">
    <location>
        <begin position="4"/>
        <end position="61"/>
    </location>
</feature>
<evidence type="ECO:0000313" key="3">
    <source>
        <dbReference type="Proteomes" id="UP000272117"/>
    </source>
</evidence>
<evidence type="ECO:0000259" key="1">
    <source>
        <dbReference type="Pfam" id="PF00239"/>
    </source>
</evidence>
<reference evidence="2 3" key="1">
    <citation type="submission" date="2018-11" db="EMBL/GenBank/DDBJ databases">
        <title>Rufibacter latericius sp. nov., isolated from water in Baiyang Lake.</title>
        <authorList>
            <person name="Yang Y."/>
        </authorList>
    </citation>
    <scope>NUCLEOTIDE SEQUENCE [LARGE SCALE GENOMIC DNA]</scope>
    <source>
        <strain evidence="2 3">R-22-1c-1</strain>
    </source>
</reference>
<dbReference type="EMBL" id="RJJD01000021">
    <property type="protein sequence ID" value="RNI22589.1"/>
    <property type="molecule type" value="Genomic_DNA"/>
</dbReference>
<dbReference type="Proteomes" id="UP000272117">
    <property type="component" value="Unassembled WGS sequence"/>
</dbReference>
<keyword evidence="3" id="KW-1185">Reference proteome</keyword>
<dbReference type="InterPro" id="IPR006119">
    <property type="entry name" value="Resolv_N"/>
</dbReference>
<protein>
    <submittedName>
        <fullName evidence="2">Recombinase family protein</fullName>
    </submittedName>
</protein>
<proteinExistence type="predicted"/>
<dbReference type="GO" id="GO:0000150">
    <property type="term" value="F:DNA strand exchange activity"/>
    <property type="evidence" value="ECO:0007669"/>
    <property type="project" value="InterPro"/>
</dbReference>
<dbReference type="OrthoDB" id="9797501at2"/>
<sequence length="90" mass="10009">MDLKETGYEVSKVFSEKVSGFSKSIGERQELQKALAYLDKEEIKCLLIHKVSRLGSNTTEAAPHSFSLLLMRGSGLCQRRMKGFPPCSKG</sequence>
<evidence type="ECO:0000313" key="2">
    <source>
        <dbReference type="EMBL" id="RNI22589.1"/>
    </source>
</evidence>
<dbReference type="AlphaFoldDB" id="A0A3M9MAJ3"/>
<dbReference type="Gene3D" id="3.40.50.1390">
    <property type="entry name" value="Resolvase, N-terminal catalytic domain"/>
    <property type="match status" value="1"/>
</dbReference>
<organism evidence="2 3">
    <name type="scientific">Rufibacter latericius</name>
    <dbReference type="NCBI Taxonomy" id="2487040"/>
    <lineage>
        <taxon>Bacteria</taxon>
        <taxon>Pseudomonadati</taxon>
        <taxon>Bacteroidota</taxon>
        <taxon>Cytophagia</taxon>
        <taxon>Cytophagales</taxon>
        <taxon>Hymenobacteraceae</taxon>
        <taxon>Rufibacter</taxon>
    </lineage>
</organism>
<dbReference type="SUPFAM" id="SSF53041">
    <property type="entry name" value="Resolvase-like"/>
    <property type="match status" value="1"/>
</dbReference>
<dbReference type="GO" id="GO:0003677">
    <property type="term" value="F:DNA binding"/>
    <property type="evidence" value="ECO:0007669"/>
    <property type="project" value="InterPro"/>
</dbReference>
<gene>
    <name evidence="2" type="ORF">EFB08_21055</name>
</gene>
<dbReference type="InterPro" id="IPR036162">
    <property type="entry name" value="Resolvase-like_N_sf"/>
</dbReference>